<accession>A0A142EAK4</accession>
<dbReference type="InterPro" id="IPR049978">
    <property type="entry name" value="SCO6880-like"/>
</dbReference>
<sequence length="494" mass="53727">MSDQHTVPTYSLGQPSRRTGLGGLSMKTTAVIGGGFMLFLLMIISGQGLIGFTVVLPITVLAAVLITLTWQGRSIAQVIQLKWQAFERRSKGEDFYIAGPSSKIPGGSWRMPGIAARTEIAESTDANGADYAVVIDRPRRRATVFFDTQLSGQTAMTQGERDQITASWGRWLAMLSLTGDIDSASVTVGSRPATGELLTKEVASIVHDDAPEIARRIQIEAAQVLRGGLAEMEAHVAVTFKIHSAGADDFEFLSQINTRLPGLYESLAWAGMQASPMDENMLVARIHSMINPAAELDFEELMVEGKSHGISWDDCGPSVAWVDGDVWHHEQVASVSWEMADAPRSTFEDTLLAPLLMPHERIERKRVTMVYRPYEAGTGASRVEAEHQDAMVGVNSSKKMASAKAEMRLEHTDAARRAQARGAQLGRVSLFVTATTSDIDSLPRLRDDIRQQAAQCNLRLRTMTDQPDVGFMIAAGIGQTPWPKSSTASITTAS</sequence>
<keyword evidence="1" id="KW-0472">Membrane</keyword>
<feature type="transmembrane region" description="Helical" evidence="1">
    <location>
        <begin position="50"/>
        <end position="70"/>
    </location>
</feature>
<reference evidence="2" key="1">
    <citation type="journal article" date="2016" name="Russ. J. Genet.">
        <title>Sequencing and structural analysis of the cryptic plasmid pBL90 from Brevibacterium lactofermentum.</title>
        <authorList>
            <person name="Novikov A.D."/>
            <person name="Ryabchenko L.E."/>
            <person name="Beletsky A.V."/>
            <person name="Mardanov A.V."/>
            <person name="Ravin N.V."/>
            <person name="Yanenko A.S."/>
        </authorList>
    </citation>
    <scope>NUCLEOTIDE SEQUENCE</scope>
    <source>
        <strain evidence="2">DSM 1412</strain>
        <plasmid evidence="2">pBL90</plasmid>
    </source>
</reference>
<protein>
    <submittedName>
        <fullName evidence="2">Putative membrane protein</fullName>
    </submittedName>
</protein>
<evidence type="ECO:0000313" key="2">
    <source>
        <dbReference type="EMBL" id="AMQ45192.1"/>
    </source>
</evidence>
<keyword evidence="2" id="KW-0614">Plasmid</keyword>
<organism evidence="2">
    <name type="scientific">Corynebacterium glutamicum</name>
    <name type="common">Brevibacterium saccharolyticum</name>
    <dbReference type="NCBI Taxonomy" id="1718"/>
    <lineage>
        <taxon>Bacteria</taxon>
        <taxon>Bacillati</taxon>
        <taxon>Actinomycetota</taxon>
        <taxon>Actinomycetes</taxon>
        <taxon>Mycobacteriales</taxon>
        <taxon>Corynebacteriaceae</taxon>
        <taxon>Corynebacterium</taxon>
    </lineage>
</organism>
<proteinExistence type="predicted"/>
<feature type="transmembrane region" description="Helical" evidence="1">
    <location>
        <begin position="21"/>
        <end position="44"/>
    </location>
</feature>
<name>A0A142EAK4_CORGT</name>
<dbReference type="AlphaFoldDB" id="A0A142EAK4"/>
<keyword evidence="1" id="KW-0812">Transmembrane</keyword>
<evidence type="ECO:0000256" key="1">
    <source>
        <dbReference type="SAM" id="Phobius"/>
    </source>
</evidence>
<dbReference type="NCBIfam" id="NF042935">
    <property type="entry name" value="SCO6880_fam"/>
    <property type="match status" value="1"/>
</dbReference>
<keyword evidence="1" id="KW-1133">Transmembrane helix</keyword>
<dbReference type="EMBL" id="KU306397">
    <property type="protein sequence ID" value="AMQ45192.1"/>
    <property type="molecule type" value="Genomic_DNA"/>
</dbReference>
<geneLocation type="plasmid" evidence="2">
    <name>pBL90</name>
</geneLocation>